<evidence type="ECO:0000256" key="1">
    <source>
        <dbReference type="SAM" id="Coils"/>
    </source>
</evidence>
<dbReference type="Proteomes" id="UP000799429">
    <property type="component" value="Unassembled WGS sequence"/>
</dbReference>
<evidence type="ECO:0000313" key="5">
    <source>
        <dbReference type="Proteomes" id="UP000799429"/>
    </source>
</evidence>
<dbReference type="InterPro" id="IPR036638">
    <property type="entry name" value="HLH_DNA-bd_sf"/>
</dbReference>
<keyword evidence="1" id="KW-0175">Coiled coil</keyword>
<sequence length="828" mass="91252">MEPSQSTPSLQHSPTSTSEGPGVSSSATSPDVPIESSSKKRKASTAESEKPTTHGPRSKKLAHNVIEKRYRNNLNDKFQMLRNRVPTMRAMLRGVEIEGSDMEDLEGLAPAHNFSKSTILTKAIEYIDHLEKLEKQEKKRINQVSEENSALKDEIATLRARLDAYEHNSVQTPLGLHHPVTPPEHIHYHEDPFAVAPQGRPVSQGIPQGMIPVPENMRNLHRSAQPQPHYATQNIYYPRMHNRVTQGQQMQPRLVHSNGQMLTGRLGKAMIGGFAGLMLLQGFREREESSGRALFSFPTYVLQYLRAILFPPGSGFGVTDNFINLLKIVLFVGSVLYCLEPTFVYIHYLYRPSPPPRAISAAPSVASPVEIRRKAWLTAIQTVWVPRHNILFELSALALKIVKIAVRNAIGWRGYSRITGMTEEQEAGRIKAWEIALDAQLTGGDEEISMSRLLLSFMASWTLPSNPSRSLIRSLQSRIIARDFANAKYGAGSVIEVISMTVAKYYWEKAVEQRSTFRTDNAPLSPHIATLLSLEFSEVMVPSVIQRAFNLAWNKSSAADTDADAAMDNVVLDSAIYSPLDAVAAWTSTLSLQRILARYLENDVSSDDQLAKALQVTIDVAPPTSQARARALVAKAIIVDQHRAINVAEAFHELPCHPTSPVSDSPGRVTLINAVGNAPIANDIRVSLALAKCLELLSYGVNQPGGPSAYTRALDLINKASLYEMDFSWLSFAAMYTMLVTLASDKVFIQEAGHGLEAMASHMRTWKGLQVDQTELSSEAIKRIITKCTEVSKYVVGLKASVGKGEVVEDGVDDGYASLETMSVHAGD</sequence>
<evidence type="ECO:0000259" key="3">
    <source>
        <dbReference type="PROSITE" id="PS50888"/>
    </source>
</evidence>
<accession>A0A9P4S994</accession>
<feature type="compositionally biased region" description="Polar residues" evidence="2">
    <location>
        <begin position="1"/>
        <end position="29"/>
    </location>
</feature>
<dbReference type="EMBL" id="MU006097">
    <property type="protein sequence ID" value="KAF2838397.1"/>
    <property type="molecule type" value="Genomic_DNA"/>
</dbReference>
<protein>
    <recommendedName>
        <fullName evidence="3">BHLH domain-containing protein</fullName>
    </recommendedName>
</protein>
<reference evidence="4" key="1">
    <citation type="journal article" date="2020" name="Stud. Mycol.">
        <title>101 Dothideomycetes genomes: a test case for predicting lifestyles and emergence of pathogens.</title>
        <authorList>
            <person name="Haridas S."/>
            <person name="Albert R."/>
            <person name="Binder M."/>
            <person name="Bloem J."/>
            <person name="Labutti K."/>
            <person name="Salamov A."/>
            <person name="Andreopoulos B."/>
            <person name="Baker S."/>
            <person name="Barry K."/>
            <person name="Bills G."/>
            <person name="Bluhm B."/>
            <person name="Cannon C."/>
            <person name="Castanera R."/>
            <person name="Culley D."/>
            <person name="Daum C."/>
            <person name="Ezra D."/>
            <person name="Gonzalez J."/>
            <person name="Henrissat B."/>
            <person name="Kuo A."/>
            <person name="Liang C."/>
            <person name="Lipzen A."/>
            <person name="Lutzoni F."/>
            <person name="Magnuson J."/>
            <person name="Mondo S."/>
            <person name="Nolan M."/>
            <person name="Ohm R."/>
            <person name="Pangilinan J."/>
            <person name="Park H.-J."/>
            <person name="Ramirez L."/>
            <person name="Alfaro M."/>
            <person name="Sun H."/>
            <person name="Tritt A."/>
            <person name="Yoshinaga Y."/>
            <person name="Zwiers L.-H."/>
            <person name="Turgeon B."/>
            <person name="Goodwin S."/>
            <person name="Spatafora J."/>
            <person name="Crous P."/>
            <person name="Grigoriev I."/>
        </authorList>
    </citation>
    <scope>NUCLEOTIDE SEQUENCE</scope>
    <source>
        <strain evidence="4">CBS 101060</strain>
    </source>
</reference>
<feature type="domain" description="BHLH" evidence="3">
    <location>
        <begin position="58"/>
        <end position="130"/>
    </location>
</feature>
<evidence type="ECO:0000256" key="2">
    <source>
        <dbReference type="SAM" id="MobiDB-lite"/>
    </source>
</evidence>
<dbReference type="AlphaFoldDB" id="A0A9P4S994"/>
<evidence type="ECO:0000313" key="4">
    <source>
        <dbReference type="EMBL" id="KAF2838397.1"/>
    </source>
</evidence>
<dbReference type="Gene3D" id="4.10.280.10">
    <property type="entry name" value="Helix-loop-helix DNA-binding domain"/>
    <property type="match status" value="1"/>
</dbReference>
<proteinExistence type="predicted"/>
<dbReference type="Pfam" id="PF09427">
    <property type="entry name" value="DUF2014"/>
    <property type="match status" value="1"/>
</dbReference>
<feature type="coiled-coil region" evidence="1">
    <location>
        <begin position="127"/>
        <end position="168"/>
    </location>
</feature>
<dbReference type="GO" id="GO:0046983">
    <property type="term" value="F:protein dimerization activity"/>
    <property type="evidence" value="ECO:0007669"/>
    <property type="project" value="InterPro"/>
</dbReference>
<dbReference type="Pfam" id="PF00010">
    <property type="entry name" value="HLH"/>
    <property type="match status" value="1"/>
</dbReference>
<comment type="caution">
    <text evidence="4">The sequence shown here is derived from an EMBL/GenBank/DDBJ whole genome shotgun (WGS) entry which is preliminary data.</text>
</comment>
<dbReference type="PANTHER" id="PTHR47336">
    <property type="entry name" value="TRANSCRIPTION FACTOR HMS1-RELATED"/>
    <property type="match status" value="1"/>
</dbReference>
<dbReference type="PROSITE" id="PS50888">
    <property type="entry name" value="BHLH"/>
    <property type="match status" value="1"/>
</dbReference>
<keyword evidence="5" id="KW-1185">Reference proteome</keyword>
<dbReference type="InterPro" id="IPR052099">
    <property type="entry name" value="Regulatory_TF_Diverse"/>
</dbReference>
<dbReference type="PANTHER" id="PTHR47336:SF2">
    <property type="entry name" value="TRANSCRIPTION FACTOR HMS1-RELATED"/>
    <property type="match status" value="1"/>
</dbReference>
<dbReference type="GO" id="GO:0032933">
    <property type="term" value="P:SREBP signaling pathway"/>
    <property type="evidence" value="ECO:0007669"/>
    <property type="project" value="InterPro"/>
</dbReference>
<dbReference type="InterPro" id="IPR019006">
    <property type="entry name" value="Sre1_C"/>
</dbReference>
<dbReference type="SMART" id="SM00353">
    <property type="entry name" value="HLH"/>
    <property type="match status" value="1"/>
</dbReference>
<organism evidence="4 5">
    <name type="scientific">Patellaria atrata CBS 101060</name>
    <dbReference type="NCBI Taxonomy" id="1346257"/>
    <lineage>
        <taxon>Eukaryota</taxon>
        <taxon>Fungi</taxon>
        <taxon>Dikarya</taxon>
        <taxon>Ascomycota</taxon>
        <taxon>Pezizomycotina</taxon>
        <taxon>Dothideomycetes</taxon>
        <taxon>Dothideomycetes incertae sedis</taxon>
        <taxon>Patellariales</taxon>
        <taxon>Patellariaceae</taxon>
        <taxon>Patellaria</taxon>
    </lineage>
</organism>
<feature type="region of interest" description="Disordered" evidence="2">
    <location>
        <begin position="1"/>
        <end position="63"/>
    </location>
</feature>
<name>A0A9P4S994_9PEZI</name>
<dbReference type="GO" id="GO:0045944">
    <property type="term" value="P:positive regulation of transcription by RNA polymerase II"/>
    <property type="evidence" value="ECO:0007669"/>
    <property type="project" value="InterPro"/>
</dbReference>
<gene>
    <name evidence="4" type="ORF">M501DRAFT_936364</name>
</gene>
<dbReference type="InterPro" id="IPR011598">
    <property type="entry name" value="bHLH_dom"/>
</dbReference>
<dbReference type="SUPFAM" id="SSF47459">
    <property type="entry name" value="HLH, helix-loop-helix DNA-binding domain"/>
    <property type="match status" value="1"/>
</dbReference>
<dbReference type="OrthoDB" id="2133190at2759"/>